<organism evidence="4 5">
    <name type="scientific">Penicillium citrinum</name>
    <dbReference type="NCBI Taxonomy" id="5077"/>
    <lineage>
        <taxon>Eukaryota</taxon>
        <taxon>Fungi</taxon>
        <taxon>Dikarya</taxon>
        <taxon>Ascomycota</taxon>
        <taxon>Pezizomycotina</taxon>
        <taxon>Eurotiomycetes</taxon>
        <taxon>Eurotiomycetidae</taxon>
        <taxon>Eurotiales</taxon>
        <taxon>Aspergillaceae</taxon>
        <taxon>Penicillium</taxon>
    </lineage>
</organism>
<dbReference type="PANTHER" id="PTHR31996:SF2">
    <property type="entry name" value="COILED-COIL DOMAIN-CONTAINING PROTEIN 115"/>
    <property type="match status" value="1"/>
</dbReference>
<dbReference type="PANTHER" id="PTHR31996">
    <property type="entry name" value="COILED-COIL DOMAIN-CONTAINING PROTEIN 115"/>
    <property type="match status" value="1"/>
</dbReference>
<keyword evidence="2" id="KW-0175">Coiled coil</keyword>
<dbReference type="EMBL" id="JAPQKT010000004">
    <property type="protein sequence ID" value="KAJ5233655.1"/>
    <property type="molecule type" value="Genomic_DNA"/>
</dbReference>
<feature type="region of interest" description="Disordered" evidence="3">
    <location>
        <begin position="97"/>
        <end position="122"/>
    </location>
</feature>
<dbReference type="RefSeq" id="XP_056501155.1">
    <property type="nucleotide sequence ID" value="XM_056644341.1"/>
</dbReference>
<evidence type="ECO:0000256" key="3">
    <source>
        <dbReference type="SAM" id="MobiDB-lite"/>
    </source>
</evidence>
<accession>A0A9W9P211</accession>
<dbReference type="AlphaFoldDB" id="A0A9W9P211"/>
<evidence type="ECO:0000313" key="4">
    <source>
        <dbReference type="EMBL" id="KAJ5233655.1"/>
    </source>
</evidence>
<feature type="region of interest" description="Disordered" evidence="3">
    <location>
        <begin position="140"/>
        <end position="199"/>
    </location>
</feature>
<dbReference type="Pfam" id="PF21730">
    <property type="entry name" value="Vma22_CCDC115"/>
    <property type="match status" value="2"/>
</dbReference>
<keyword evidence="5" id="KW-1185">Reference proteome</keyword>
<dbReference type="OrthoDB" id="408631at2759"/>
<reference evidence="4" key="1">
    <citation type="submission" date="2022-11" db="EMBL/GenBank/DDBJ databases">
        <authorList>
            <person name="Petersen C."/>
        </authorList>
    </citation>
    <scope>NUCLEOTIDE SEQUENCE</scope>
    <source>
        <strain evidence="4">IBT 23319</strain>
    </source>
</reference>
<feature type="compositionally biased region" description="Basic and acidic residues" evidence="3">
    <location>
        <begin position="99"/>
        <end position="114"/>
    </location>
</feature>
<feature type="compositionally biased region" description="Basic and acidic residues" evidence="3">
    <location>
        <begin position="140"/>
        <end position="149"/>
    </location>
</feature>
<evidence type="ECO:0000256" key="1">
    <source>
        <dbReference type="ARBA" id="ARBA00093634"/>
    </source>
</evidence>
<feature type="compositionally biased region" description="Basic and acidic residues" evidence="3">
    <location>
        <begin position="183"/>
        <end position="199"/>
    </location>
</feature>
<name>A0A9W9P211_PENCI</name>
<sequence>MAQVPTPPASRAGSETPAVLFKSAEDSSELLQSLDDLLEQYLHLLDRQQRLQSGLAKELSSGFMALAHANYTCPPGRRYGADYYDERMKATRKLSIRNGQDKEVDENKDSEKTAKVQSQSPETQFEFLLQDISDCTSKDELQEAAEKENATSSTPEHPEAEAPSSQNNDGDAKESNTEEDNDETKTKKDSSSSKKKFYSDDPIHWYGILVPASLRNAQRSFTAGVKNQVPELASVIVEMQSLEQRITKLRSQLGVESSEKALK</sequence>
<evidence type="ECO:0000256" key="2">
    <source>
        <dbReference type="SAM" id="Coils"/>
    </source>
</evidence>
<dbReference type="InterPro" id="IPR040357">
    <property type="entry name" value="Vma22/CCDC115"/>
</dbReference>
<dbReference type="GO" id="GO:0070072">
    <property type="term" value="P:vacuolar proton-transporting V-type ATPase complex assembly"/>
    <property type="evidence" value="ECO:0007669"/>
    <property type="project" value="InterPro"/>
</dbReference>
<protein>
    <recommendedName>
        <fullName evidence="1">Vacuolar ATPase assembly protein VMA22</fullName>
    </recommendedName>
</protein>
<evidence type="ECO:0000313" key="5">
    <source>
        <dbReference type="Proteomes" id="UP001147733"/>
    </source>
</evidence>
<dbReference type="GO" id="GO:1990871">
    <property type="term" value="C:Vma12-Vma22 assembly complex"/>
    <property type="evidence" value="ECO:0007669"/>
    <property type="project" value="TreeGrafter"/>
</dbReference>
<dbReference type="GeneID" id="81383508"/>
<proteinExistence type="predicted"/>
<comment type="caution">
    <text evidence="4">The sequence shown here is derived from an EMBL/GenBank/DDBJ whole genome shotgun (WGS) entry which is preliminary data.</text>
</comment>
<dbReference type="Proteomes" id="UP001147733">
    <property type="component" value="Unassembled WGS sequence"/>
</dbReference>
<gene>
    <name evidence="4" type="ORF">N7469_005421</name>
</gene>
<reference evidence="4" key="2">
    <citation type="journal article" date="2023" name="IMA Fungus">
        <title>Comparative genomic study of the Penicillium genus elucidates a diverse pangenome and 15 lateral gene transfer events.</title>
        <authorList>
            <person name="Petersen C."/>
            <person name="Sorensen T."/>
            <person name="Nielsen M.R."/>
            <person name="Sondergaard T.E."/>
            <person name="Sorensen J.L."/>
            <person name="Fitzpatrick D.A."/>
            <person name="Frisvad J.C."/>
            <person name="Nielsen K.L."/>
        </authorList>
    </citation>
    <scope>NUCLEOTIDE SEQUENCE</scope>
    <source>
        <strain evidence="4">IBT 23319</strain>
    </source>
</reference>
<feature type="coiled-coil region" evidence="2">
    <location>
        <begin position="232"/>
        <end position="259"/>
    </location>
</feature>
<dbReference type="GO" id="GO:0051082">
    <property type="term" value="F:unfolded protein binding"/>
    <property type="evidence" value="ECO:0007669"/>
    <property type="project" value="TreeGrafter"/>
</dbReference>